<dbReference type="GO" id="GO:0006412">
    <property type="term" value="P:translation"/>
    <property type="evidence" value="ECO:0007669"/>
    <property type="project" value="UniProtKB-UniRule"/>
</dbReference>
<dbReference type="GO" id="GO:0005737">
    <property type="term" value="C:cytoplasm"/>
    <property type="evidence" value="ECO:0007669"/>
    <property type="project" value="UniProtKB-ARBA"/>
</dbReference>
<dbReference type="FunFam" id="3.30.1490.10:FF:000001">
    <property type="entry name" value="30S ribosomal protein S8"/>
    <property type="match status" value="1"/>
</dbReference>
<dbReference type="Gene3D" id="3.30.1490.10">
    <property type="match status" value="1"/>
</dbReference>
<dbReference type="PANTHER" id="PTHR11758">
    <property type="entry name" value="40S RIBOSOMAL PROTEIN S15A"/>
    <property type="match status" value="1"/>
</dbReference>
<dbReference type="GO" id="GO:0005840">
    <property type="term" value="C:ribosome"/>
    <property type="evidence" value="ECO:0007669"/>
    <property type="project" value="UniProtKB-KW"/>
</dbReference>
<dbReference type="RefSeq" id="WP_027888546.1">
    <property type="nucleotide sequence ID" value="NZ_JBHSXZ010000037.1"/>
</dbReference>
<dbReference type="GO" id="GO:0019843">
    <property type="term" value="F:rRNA binding"/>
    <property type="evidence" value="ECO:0007669"/>
    <property type="project" value="UniProtKB-UniRule"/>
</dbReference>
<dbReference type="HAMAP" id="MF_01302_B">
    <property type="entry name" value="Ribosomal_uS8_B"/>
    <property type="match status" value="1"/>
</dbReference>
<evidence type="ECO:0000313" key="10">
    <source>
        <dbReference type="Proteomes" id="UP000266089"/>
    </source>
</evidence>
<dbReference type="AlphaFoldDB" id="A0A399DXW6"/>
<dbReference type="Gene3D" id="3.30.1370.30">
    <property type="match status" value="1"/>
</dbReference>
<dbReference type="EMBL" id="QWKX01000031">
    <property type="protein sequence ID" value="RIH77104.1"/>
    <property type="molecule type" value="Genomic_DNA"/>
</dbReference>
<evidence type="ECO:0000256" key="3">
    <source>
        <dbReference type="ARBA" id="ARBA00022884"/>
    </source>
</evidence>
<gene>
    <name evidence="7 9" type="primary">rpsH</name>
    <name evidence="9" type="ORF">Mcate_01466</name>
</gene>
<keyword evidence="5 7" id="KW-0687">Ribonucleoprotein</keyword>
<keyword evidence="2 7" id="KW-0699">rRNA-binding</keyword>
<dbReference type="PROSITE" id="PS00053">
    <property type="entry name" value="RIBOSOMAL_S8"/>
    <property type="match status" value="1"/>
</dbReference>
<evidence type="ECO:0000313" key="9">
    <source>
        <dbReference type="EMBL" id="RIH77104.1"/>
    </source>
</evidence>
<evidence type="ECO:0000256" key="5">
    <source>
        <dbReference type="ARBA" id="ARBA00023274"/>
    </source>
</evidence>
<dbReference type="Pfam" id="PF00410">
    <property type="entry name" value="Ribosomal_S8"/>
    <property type="match status" value="1"/>
</dbReference>
<protein>
    <recommendedName>
        <fullName evidence="6 7">Small ribosomal subunit protein uS8</fullName>
    </recommendedName>
</protein>
<dbReference type="Proteomes" id="UP000266089">
    <property type="component" value="Unassembled WGS sequence"/>
</dbReference>
<comment type="function">
    <text evidence="7">One of the primary rRNA binding proteins, it binds directly to 16S rRNA central domain where it helps coordinate assembly of the platform of the 30S subunit.</text>
</comment>
<comment type="similarity">
    <text evidence="1 7 8">Belongs to the universal ribosomal protein uS8 family.</text>
</comment>
<name>A0A399DXW6_9DEIN</name>
<keyword evidence="3 7" id="KW-0694">RNA-binding</keyword>
<evidence type="ECO:0000256" key="7">
    <source>
        <dbReference type="HAMAP-Rule" id="MF_01302"/>
    </source>
</evidence>
<dbReference type="InterPro" id="IPR035987">
    <property type="entry name" value="Ribosomal_uS8_sf"/>
</dbReference>
<dbReference type="GO" id="GO:1990904">
    <property type="term" value="C:ribonucleoprotein complex"/>
    <property type="evidence" value="ECO:0007669"/>
    <property type="project" value="UniProtKB-KW"/>
</dbReference>
<reference evidence="9 10" key="1">
    <citation type="submission" date="2018-08" db="EMBL/GenBank/DDBJ databases">
        <title>Meiothermus cateniformans JCM 15151 genome sequencing project.</title>
        <authorList>
            <person name="Da Costa M.S."/>
            <person name="Albuquerque L."/>
            <person name="Raposo P."/>
            <person name="Froufe H.J.C."/>
            <person name="Barroso C.S."/>
            <person name="Egas C."/>
        </authorList>
    </citation>
    <scope>NUCLEOTIDE SEQUENCE [LARGE SCALE GENOMIC DNA]</scope>
    <source>
        <strain evidence="9 10">JCM 15151</strain>
    </source>
</reference>
<evidence type="ECO:0000256" key="1">
    <source>
        <dbReference type="ARBA" id="ARBA00006471"/>
    </source>
</evidence>
<dbReference type="InterPro" id="IPR000630">
    <property type="entry name" value="Ribosomal_uS8"/>
</dbReference>
<evidence type="ECO:0000256" key="8">
    <source>
        <dbReference type="RuleBase" id="RU003660"/>
    </source>
</evidence>
<keyword evidence="4 7" id="KW-0689">Ribosomal protein</keyword>
<sequence>MLSDPIADMLTRIRNGVRVYKESVDVPASKFKEQIASILVKEGFLKGMERIEVGGKPFLRLTLKYGPRREQVIKHIRRVSRPGRRVYVTAENVPNVRRGLGLAIVSTSKGLLPDREARKLGVGGEVICEVW</sequence>
<evidence type="ECO:0000256" key="6">
    <source>
        <dbReference type="ARBA" id="ARBA00035258"/>
    </source>
</evidence>
<organism evidence="9 10">
    <name type="scientific">Meiothermus taiwanensis</name>
    <dbReference type="NCBI Taxonomy" id="172827"/>
    <lineage>
        <taxon>Bacteria</taxon>
        <taxon>Thermotogati</taxon>
        <taxon>Deinococcota</taxon>
        <taxon>Deinococci</taxon>
        <taxon>Thermales</taxon>
        <taxon>Thermaceae</taxon>
        <taxon>Meiothermus</taxon>
    </lineage>
</organism>
<dbReference type="SUPFAM" id="SSF56047">
    <property type="entry name" value="Ribosomal protein S8"/>
    <property type="match status" value="1"/>
</dbReference>
<dbReference type="InterPro" id="IPR047863">
    <property type="entry name" value="Ribosomal_uS8_CS"/>
</dbReference>
<dbReference type="NCBIfam" id="NF001109">
    <property type="entry name" value="PRK00136.1"/>
    <property type="match status" value="1"/>
</dbReference>
<evidence type="ECO:0000256" key="2">
    <source>
        <dbReference type="ARBA" id="ARBA00022730"/>
    </source>
</evidence>
<dbReference type="GO" id="GO:0003735">
    <property type="term" value="F:structural constituent of ribosome"/>
    <property type="evidence" value="ECO:0007669"/>
    <property type="project" value="InterPro"/>
</dbReference>
<comment type="caution">
    <text evidence="9">The sequence shown here is derived from an EMBL/GenBank/DDBJ whole genome shotgun (WGS) entry which is preliminary data.</text>
</comment>
<dbReference type="OrthoDB" id="9802617at2"/>
<dbReference type="FunFam" id="3.30.1370.30:FF:000002">
    <property type="entry name" value="30S ribosomal protein S8"/>
    <property type="match status" value="1"/>
</dbReference>
<proteinExistence type="inferred from homology"/>
<comment type="subunit">
    <text evidence="7">Part of the 30S ribosomal subunit. Contacts proteins S5 and S12.</text>
</comment>
<evidence type="ECO:0000256" key="4">
    <source>
        <dbReference type="ARBA" id="ARBA00022980"/>
    </source>
</evidence>
<accession>A0A399DXW6</accession>